<keyword evidence="1 5" id="KW-0489">Methyltransferase</keyword>
<keyword evidence="4" id="KW-0680">Restriction system</keyword>
<dbReference type="InterPro" id="IPR050390">
    <property type="entry name" value="C5-Methyltransferase"/>
</dbReference>
<dbReference type="PROSITE" id="PS51679">
    <property type="entry name" value="SAM_MT_C5"/>
    <property type="match status" value="1"/>
</dbReference>
<evidence type="ECO:0000256" key="6">
    <source>
        <dbReference type="RuleBase" id="RU000416"/>
    </source>
</evidence>
<dbReference type="Proteomes" id="UP000188993">
    <property type="component" value="Chromosome"/>
</dbReference>
<comment type="similarity">
    <text evidence="5 6">Belongs to the class I-like SAM-binding methyltransferase superfamily. C5-methyltransferase family.</text>
</comment>
<evidence type="ECO:0000256" key="2">
    <source>
        <dbReference type="ARBA" id="ARBA00022679"/>
    </source>
</evidence>
<dbReference type="Gene3D" id="3.90.120.10">
    <property type="entry name" value="DNA Methylase, subunit A, domain 2"/>
    <property type="match status" value="1"/>
</dbReference>
<dbReference type="REBASE" id="178996">
    <property type="entry name" value="M2.Jda07ORF101364P"/>
</dbReference>
<evidence type="ECO:0000256" key="4">
    <source>
        <dbReference type="ARBA" id="ARBA00022747"/>
    </source>
</evidence>
<accession>A0A1S6IQA3</accession>
<gene>
    <name evidence="8" type="primary">bspRIM</name>
    <name evidence="8" type="ORF">BW727_101365</name>
</gene>
<feature type="active site" evidence="5">
    <location>
        <position position="148"/>
    </location>
</feature>
<evidence type="ECO:0000313" key="9">
    <source>
        <dbReference type="Proteomes" id="UP000188993"/>
    </source>
</evidence>
<comment type="catalytic activity">
    <reaction evidence="7">
        <text>a 2'-deoxycytidine in DNA + S-adenosyl-L-methionine = a 5-methyl-2'-deoxycytidine in DNA + S-adenosyl-L-homocysteine + H(+)</text>
        <dbReference type="Rhea" id="RHEA:13681"/>
        <dbReference type="Rhea" id="RHEA-COMP:11369"/>
        <dbReference type="Rhea" id="RHEA-COMP:11370"/>
        <dbReference type="ChEBI" id="CHEBI:15378"/>
        <dbReference type="ChEBI" id="CHEBI:57856"/>
        <dbReference type="ChEBI" id="CHEBI:59789"/>
        <dbReference type="ChEBI" id="CHEBI:85452"/>
        <dbReference type="ChEBI" id="CHEBI:85454"/>
        <dbReference type="EC" id="2.1.1.37"/>
    </reaction>
</comment>
<keyword evidence="3 5" id="KW-0949">S-adenosyl-L-methionine</keyword>
<dbReference type="AlphaFoldDB" id="A0A1S6IQA3"/>
<dbReference type="OrthoDB" id="9813719at2"/>
<dbReference type="GO" id="GO:0003886">
    <property type="term" value="F:DNA (cytosine-5-)-methyltransferase activity"/>
    <property type="evidence" value="ECO:0007669"/>
    <property type="project" value="UniProtKB-EC"/>
</dbReference>
<dbReference type="GO" id="GO:0032259">
    <property type="term" value="P:methylation"/>
    <property type="evidence" value="ECO:0007669"/>
    <property type="project" value="UniProtKB-KW"/>
</dbReference>
<dbReference type="PANTHER" id="PTHR10629:SF52">
    <property type="entry name" value="DNA (CYTOSINE-5)-METHYLTRANSFERASE 1"/>
    <property type="match status" value="1"/>
</dbReference>
<reference evidence="8 9" key="1">
    <citation type="journal article" date="2014" name="Int. J. Syst. Evol. Microbiol.">
        <title>Jeotgalibaca dankookensis gen. nov., sp. nov., a member of the family Carnobacteriaceae, isolated from seujeot (Korean traditional food).</title>
        <authorList>
            <person name="Lee D.G."/>
            <person name="Trujillo M.E."/>
            <person name="Kang H."/>
            <person name="Ahn T.Y."/>
        </authorList>
    </citation>
    <scope>NUCLEOTIDE SEQUENCE [LARGE SCALE GENOMIC DNA]</scope>
    <source>
        <strain evidence="8 9">EX-07</strain>
    </source>
</reference>
<dbReference type="STRING" id="708126.BW727_101365"/>
<dbReference type="GO" id="GO:0003677">
    <property type="term" value="F:DNA binding"/>
    <property type="evidence" value="ECO:0007669"/>
    <property type="project" value="TreeGrafter"/>
</dbReference>
<dbReference type="Gene3D" id="3.40.50.150">
    <property type="entry name" value="Vaccinia Virus protein VP39"/>
    <property type="match status" value="1"/>
</dbReference>
<dbReference type="Pfam" id="PF00145">
    <property type="entry name" value="DNA_methylase"/>
    <property type="match status" value="1"/>
</dbReference>
<evidence type="ECO:0000256" key="1">
    <source>
        <dbReference type="ARBA" id="ARBA00022603"/>
    </source>
</evidence>
<evidence type="ECO:0000256" key="7">
    <source>
        <dbReference type="RuleBase" id="RU000417"/>
    </source>
</evidence>
<dbReference type="InterPro" id="IPR018117">
    <property type="entry name" value="C5_DNA_meth_AS"/>
</dbReference>
<dbReference type="InterPro" id="IPR029063">
    <property type="entry name" value="SAM-dependent_MTases_sf"/>
</dbReference>
<dbReference type="PROSITE" id="PS00094">
    <property type="entry name" value="C5_MTASE_1"/>
    <property type="match status" value="1"/>
</dbReference>
<keyword evidence="9" id="KW-1185">Reference proteome</keyword>
<dbReference type="GO" id="GO:0044027">
    <property type="term" value="P:negative regulation of gene expression via chromosomal CpG island methylation"/>
    <property type="evidence" value="ECO:0007669"/>
    <property type="project" value="TreeGrafter"/>
</dbReference>
<sequence>MTRGGARPGSGRTSIPGKELKIKLSDEVCEQLELNFTGKTVQDRIRDCLEYGIKAKDNDTSNISSKQYSVVDLFSGAGGLSRGFMDAGFNVVLGVDYDDAALKTFKKNHGNADAIKLDLFNHKNIDKIVEYLETRNIFADVLIGGPPCQGFSLAGKREEFDKRNVLYSAMVKTAKKIRPKVVVLENVPGMLTLYNGAGAKRVKEDFEEIGYHFEDPKILYAPNYGVPQIRKRVFFVMTLKEEISNIFIYPKPELTEDDYITTEQAIGDLPSLEGVKKFNLDQIMNYPNNSYTTYQKYMRKNSKKIHNHIATNHADETIRLISMIPEGNNYKALPKIELDKRKFKYNEALTRYHSGKPSRTIDTGHRTHFHYKWNRIPTVRENARLQSFPDDFIFYGNKQEQYRQVGNAVPPLLGKAVAIKVMELLDNEEN</sequence>
<dbReference type="SUPFAM" id="SSF53335">
    <property type="entry name" value="S-adenosyl-L-methionine-dependent methyltransferases"/>
    <property type="match status" value="1"/>
</dbReference>
<evidence type="ECO:0000256" key="5">
    <source>
        <dbReference type="PROSITE-ProRule" id="PRU01016"/>
    </source>
</evidence>
<dbReference type="PANTHER" id="PTHR10629">
    <property type="entry name" value="CYTOSINE-SPECIFIC METHYLTRANSFERASE"/>
    <property type="match status" value="1"/>
</dbReference>
<name>A0A1S6IQA3_9LACT</name>
<dbReference type="RefSeq" id="WP_077795803.1">
    <property type="nucleotide sequence ID" value="NZ_BBYN01000009.1"/>
</dbReference>
<dbReference type="InterPro" id="IPR001525">
    <property type="entry name" value="C5_MeTfrase"/>
</dbReference>
<evidence type="ECO:0000313" key="8">
    <source>
        <dbReference type="EMBL" id="AQS53732.1"/>
    </source>
</evidence>
<dbReference type="GO" id="GO:0009307">
    <property type="term" value="P:DNA restriction-modification system"/>
    <property type="evidence" value="ECO:0007669"/>
    <property type="project" value="UniProtKB-KW"/>
</dbReference>
<dbReference type="InterPro" id="IPR031303">
    <property type="entry name" value="C5_meth_CS"/>
</dbReference>
<proteinExistence type="inferred from homology"/>
<dbReference type="EMBL" id="CP019728">
    <property type="protein sequence ID" value="AQS53732.1"/>
    <property type="molecule type" value="Genomic_DNA"/>
</dbReference>
<dbReference type="EC" id="2.1.1.37" evidence="7"/>
<keyword evidence="2 5" id="KW-0808">Transferase</keyword>
<dbReference type="KEGG" id="jda:BW727_101365"/>
<dbReference type="PRINTS" id="PR00105">
    <property type="entry name" value="C5METTRFRASE"/>
</dbReference>
<dbReference type="NCBIfam" id="TIGR00675">
    <property type="entry name" value="dcm"/>
    <property type="match status" value="1"/>
</dbReference>
<protein>
    <recommendedName>
        <fullName evidence="7">Cytosine-specific methyltransferase</fullName>
        <ecNumber evidence="7">2.1.1.37</ecNumber>
    </recommendedName>
</protein>
<dbReference type="PROSITE" id="PS00095">
    <property type="entry name" value="C5_MTASE_2"/>
    <property type="match status" value="1"/>
</dbReference>
<organism evidence="8 9">
    <name type="scientific">Jeotgalibaca dankookensis</name>
    <dbReference type="NCBI Taxonomy" id="708126"/>
    <lineage>
        <taxon>Bacteria</taxon>
        <taxon>Bacillati</taxon>
        <taxon>Bacillota</taxon>
        <taxon>Bacilli</taxon>
        <taxon>Lactobacillales</taxon>
        <taxon>Carnobacteriaceae</taxon>
        <taxon>Jeotgalibaca</taxon>
    </lineage>
</organism>
<evidence type="ECO:0000256" key="3">
    <source>
        <dbReference type="ARBA" id="ARBA00022691"/>
    </source>
</evidence>